<dbReference type="Proteomes" id="UP000033035">
    <property type="component" value="Unassembled WGS sequence"/>
</dbReference>
<proteinExistence type="predicted"/>
<dbReference type="RefSeq" id="WP_028728108.1">
    <property type="nucleotide sequence ID" value="NZ_AUAE01000026.1"/>
</dbReference>
<dbReference type="AlphaFoldDB" id="A0A0F5JGP6"/>
<comment type="caution">
    <text evidence="1">The sequence shown here is derived from an EMBL/GenBank/DDBJ whole genome shotgun (WGS) entry which is preliminary data.</text>
</comment>
<dbReference type="InterPro" id="IPR025905">
    <property type="entry name" value="NVEALA"/>
</dbReference>
<accession>A0A0F5JGP6</accession>
<gene>
    <name evidence="1" type="ORF">HMPREF1536_02351</name>
</gene>
<dbReference type="Pfam" id="PF14055">
    <property type="entry name" value="NVEALA"/>
    <property type="match status" value="1"/>
</dbReference>
<dbReference type="EMBL" id="AQHW01000014">
    <property type="protein sequence ID" value="KKB56715.1"/>
    <property type="molecule type" value="Genomic_DNA"/>
</dbReference>
<dbReference type="HOGENOM" id="CLU_173809_2_2_10"/>
<dbReference type="STRING" id="1203610.HMPREF1536_02351"/>
<protein>
    <recommendedName>
        <fullName evidence="3">Lipoprotein</fullName>
    </recommendedName>
</protein>
<evidence type="ECO:0000313" key="1">
    <source>
        <dbReference type="EMBL" id="KKB56715.1"/>
    </source>
</evidence>
<keyword evidence="2" id="KW-1185">Reference proteome</keyword>
<dbReference type="PROSITE" id="PS51257">
    <property type="entry name" value="PROKAR_LIPOPROTEIN"/>
    <property type="match status" value="1"/>
</dbReference>
<sequence>MEKKLKLVGFVTCLIAGCYFGSTPKNDLPSLLLENVEALAYGEHGDGAKCYGDGSVDCDGDWVEMRIEGLSLE</sequence>
<reference evidence="1 2" key="1">
    <citation type="submission" date="2013-04" db="EMBL/GenBank/DDBJ databases">
        <title>The Genome Sequence of Parabacteroides gordonii DSM 23371.</title>
        <authorList>
            <consortium name="The Broad Institute Genomics Platform"/>
            <person name="Earl A."/>
            <person name="Ward D."/>
            <person name="Feldgarden M."/>
            <person name="Gevers D."/>
            <person name="Martens E."/>
            <person name="Sakamoto M."/>
            <person name="Benno Y."/>
            <person name="Suzuki N."/>
            <person name="Matsunaga N."/>
            <person name="Koshihara K."/>
            <person name="Seki M."/>
            <person name="Komiya H."/>
            <person name="Walker B."/>
            <person name="Young S."/>
            <person name="Zeng Q."/>
            <person name="Gargeya S."/>
            <person name="Fitzgerald M."/>
            <person name="Haas B."/>
            <person name="Abouelleil A."/>
            <person name="Allen A.W."/>
            <person name="Alvarado L."/>
            <person name="Arachchi H.M."/>
            <person name="Berlin A.M."/>
            <person name="Chapman S.B."/>
            <person name="Gainer-Dewar J."/>
            <person name="Goldberg J."/>
            <person name="Griggs A."/>
            <person name="Gujja S."/>
            <person name="Hansen M."/>
            <person name="Howarth C."/>
            <person name="Imamovic A."/>
            <person name="Ireland A."/>
            <person name="Larimer J."/>
            <person name="McCowan C."/>
            <person name="Murphy C."/>
            <person name="Pearson M."/>
            <person name="Poon T.W."/>
            <person name="Priest M."/>
            <person name="Roberts A."/>
            <person name="Saif S."/>
            <person name="Shea T."/>
            <person name="Sisk P."/>
            <person name="Sykes S."/>
            <person name="Wortman J."/>
            <person name="Nusbaum C."/>
            <person name="Birren B."/>
        </authorList>
    </citation>
    <scope>NUCLEOTIDE SEQUENCE [LARGE SCALE GENOMIC DNA]</scope>
    <source>
        <strain evidence="1 2">MS-1</strain>
    </source>
</reference>
<name>A0A0F5JGP6_9BACT</name>
<evidence type="ECO:0008006" key="3">
    <source>
        <dbReference type="Google" id="ProtNLM"/>
    </source>
</evidence>
<organism evidence="1 2">
    <name type="scientific">Parabacteroides gordonii MS-1 = DSM 23371</name>
    <dbReference type="NCBI Taxonomy" id="1203610"/>
    <lineage>
        <taxon>Bacteria</taxon>
        <taxon>Pseudomonadati</taxon>
        <taxon>Bacteroidota</taxon>
        <taxon>Bacteroidia</taxon>
        <taxon>Bacteroidales</taxon>
        <taxon>Tannerellaceae</taxon>
        <taxon>Parabacteroides</taxon>
    </lineage>
</organism>
<dbReference type="PATRIC" id="fig|1203610.3.peg.2414"/>
<evidence type="ECO:0000313" key="2">
    <source>
        <dbReference type="Proteomes" id="UP000033035"/>
    </source>
</evidence>